<evidence type="ECO:0000256" key="2">
    <source>
        <dbReference type="SAM" id="SignalP"/>
    </source>
</evidence>
<organism evidence="3 4">
    <name type="scientific">Corynebacterium lowii</name>
    <dbReference type="NCBI Taxonomy" id="1544413"/>
    <lineage>
        <taxon>Bacteria</taxon>
        <taxon>Bacillati</taxon>
        <taxon>Actinomycetota</taxon>
        <taxon>Actinomycetes</taxon>
        <taxon>Mycobacteriales</taxon>
        <taxon>Corynebacteriaceae</taxon>
        <taxon>Corynebacterium</taxon>
    </lineage>
</organism>
<feature type="signal peptide" evidence="2">
    <location>
        <begin position="1"/>
        <end position="24"/>
    </location>
</feature>
<gene>
    <name evidence="3" type="ORF">Clow_01319</name>
</gene>
<dbReference type="PATRIC" id="fig|1544413.3.peg.1326"/>
<feature type="compositionally biased region" description="Polar residues" evidence="1">
    <location>
        <begin position="53"/>
        <end position="71"/>
    </location>
</feature>
<dbReference type="AlphaFoldDB" id="A0A0Q0YVN3"/>
<evidence type="ECO:0000313" key="4">
    <source>
        <dbReference type="Proteomes" id="UP000050488"/>
    </source>
</evidence>
<dbReference type="InterPro" id="IPR035940">
    <property type="entry name" value="CAP_sf"/>
</dbReference>
<dbReference type="RefSeq" id="WP_055177882.1">
    <property type="nucleotide sequence ID" value="NZ_JAUSQY010000001.1"/>
</dbReference>
<accession>A0A0Q0YVN3</accession>
<sequence>MKLRTTIFLSALTLSTTLSATALGAPLAIANPHTEEDLTREAATTQEVLNLTNQQRQQHGLPSLSINQELSQDSHHWAETLTKPER</sequence>
<reference evidence="3 4" key="1">
    <citation type="submission" date="2015-10" db="EMBL/GenBank/DDBJ databases">
        <title>Corynebacteirum lowii and Corynebacterium oculi species nova, derived from human clinical disease and and emended description of Corynebacterium mastiditis.</title>
        <authorList>
            <person name="Bernard K."/>
            <person name="Pacheco A.L."/>
            <person name="Mcdougall C."/>
            <person name="Burtx T."/>
            <person name="Weibe D."/>
            <person name="Tyler S."/>
            <person name="Olson A.B."/>
            <person name="Cnockaert M."/>
            <person name="Eguchi H."/>
            <person name="Kuwahara T."/>
            <person name="Nakayama-Imaohji H."/>
            <person name="Boudewijins M."/>
            <person name="Van Hoecke F."/>
            <person name="Bernier A.-M."/>
            <person name="Vandamme P."/>
        </authorList>
    </citation>
    <scope>NUCLEOTIDE SEQUENCE [LARGE SCALE GENOMIC DNA]</scope>
    <source>
        <strain evidence="3 4">NML 130206</strain>
    </source>
</reference>
<comment type="caution">
    <text evidence="3">The sequence shown here is derived from an EMBL/GenBank/DDBJ whole genome shotgun (WGS) entry which is preliminary data.</text>
</comment>
<feature type="region of interest" description="Disordered" evidence="1">
    <location>
        <begin position="53"/>
        <end position="86"/>
    </location>
</feature>
<dbReference type="SUPFAM" id="SSF55797">
    <property type="entry name" value="PR-1-like"/>
    <property type="match status" value="1"/>
</dbReference>
<name>A0A0Q0YVN3_9CORY</name>
<evidence type="ECO:0000313" key="3">
    <source>
        <dbReference type="EMBL" id="KQB86399.1"/>
    </source>
</evidence>
<proteinExistence type="predicted"/>
<protein>
    <recommendedName>
        <fullName evidence="5">SCP domain-containing protein</fullName>
    </recommendedName>
</protein>
<dbReference type="Gene3D" id="3.40.33.10">
    <property type="entry name" value="CAP"/>
    <property type="match status" value="1"/>
</dbReference>
<feature type="chain" id="PRO_5039474450" description="SCP domain-containing protein" evidence="2">
    <location>
        <begin position="25"/>
        <end position="86"/>
    </location>
</feature>
<evidence type="ECO:0000256" key="1">
    <source>
        <dbReference type="SAM" id="MobiDB-lite"/>
    </source>
</evidence>
<dbReference type="EMBL" id="LKEV01000003">
    <property type="protein sequence ID" value="KQB86399.1"/>
    <property type="molecule type" value="Genomic_DNA"/>
</dbReference>
<dbReference type="Proteomes" id="UP000050488">
    <property type="component" value="Unassembled WGS sequence"/>
</dbReference>
<keyword evidence="2" id="KW-0732">Signal</keyword>
<dbReference type="STRING" id="1544413.Clow_01319"/>
<evidence type="ECO:0008006" key="5">
    <source>
        <dbReference type="Google" id="ProtNLM"/>
    </source>
</evidence>
<keyword evidence="4" id="KW-1185">Reference proteome</keyword>
<feature type="compositionally biased region" description="Basic and acidic residues" evidence="1">
    <location>
        <begin position="72"/>
        <end position="86"/>
    </location>
</feature>